<dbReference type="EMBL" id="JAULBC010000005">
    <property type="protein sequence ID" value="MEX6689113.1"/>
    <property type="molecule type" value="Genomic_DNA"/>
</dbReference>
<gene>
    <name evidence="2" type="ORF">QTN47_16510</name>
</gene>
<comment type="caution">
    <text evidence="2">The sequence shown here is derived from an EMBL/GenBank/DDBJ whole genome shotgun (WGS) entry which is preliminary data.</text>
</comment>
<organism evidence="2 3">
    <name type="scientific">Danxiaibacter flavus</name>
    <dbReference type="NCBI Taxonomy" id="3049108"/>
    <lineage>
        <taxon>Bacteria</taxon>
        <taxon>Pseudomonadati</taxon>
        <taxon>Bacteroidota</taxon>
        <taxon>Chitinophagia</taxon>
        <taxon>Chitinophagales</taxon>
        <taxon>Chitinophagaceae</taxon>
        <taxon>Danxiaibacter</taxon>
    </lineage>
</organism>
<dbReference type="PANTHER" id="PTHR13504:SF35">
    <property type="entry name" value="PROTEIN ADENYLYLTRANSFERASE SOFIC"/>
    <property type="match status" value="1"/>
</dbReference>
<dbReference type="Gene3D" id="1.10.3290.10">
    <property type="entry name" value="Fido-like domain"/>
    <property type="match status" value="1"/>
</dbReference>
<reference evidence="2 3" key="1">
    <citation type="submission" date="2023-07" db="EMBL/GenBank/DDBJ databases">
        <authorList>
            <person name="Lian W.-H."/>
        </authorList>
    </citation>
    <scope>NUCLEOTIDE SEQUENCE [LARGE SCALE GENOMIC DNA]</scope>
    <source>
        <strain evidence="2 3">SYSU DXS3180</strain>
    </source>
</reference>
<dbReference type="InterPro" id="IPR036597">
    <property type="entry name" value="Fido-like_dom_sf"/>
</dbReference>
<feature type="domain" description="Fido" evidence="1">
    <location>
        <begin position="109"/>
        <end position="255"/>
    </location>
</feature>
<dbReference type="PROSITE" id="PS51459">
    <property type="entry name" value="FIDO"/>
    <property type="match status" value="1"/>
</dbReference>
<accession>A0ABV3ZH24</accession>
<dbReference type="InterPro" id="IPR036390">
    <property type="entry name" value="WH_DNA-bd_sf"/>
</dbReference>
<name>A0ABV3ZH24_9BACT</name>
<dbReference type="SUPFAM" id="SSF140931">
    <property type="entry name" value="Fic-like"/>
    <property type="match status" value="1"/>
</dbReference>
<sequence length="371" mass="42826">MEFEIPLLPPTSDIETKAVLKQLANAHRYLALLNGRCNVIPNENILINTLSLQEAKESSAIENIITTHDEVYKAELLESFVNDAAAKEVSRYAQALRQGFQDVRKNKLITNRHILQIQQTLEQNDAGYRRNAGTILKNERTGEIVYTPPQDYPAIEKLMNNLVQFINDESMSDADPLIKMAVIHHRFETVHPFYDGNGRTGRIINILYLVKEDLLTLPILYLSRFIIQYKADYYRLLQQVRVDGNWEPWLLFMLKAVEETAKQTLHLIDGIKNLMQDYKKRIRSELPKIYSQDLLNNLFKHPYTKIEFLETELNVSRQTASIYLNKLCDAGMLTKIKIGKSNFYMNDPLYLLFLDGVPPAQPAEPITTITR</sequence>
<proteinExistence type="predicted"/>
<dbReference type="Proteomes" id="UP001560573">
    <property type="component" value="Unassembled WGS sequence"/>
</dbReference>
<dbReference type="RefSeq" id="WP_369330521.1">
    <property type="nucleotide sequence ID" value="NZ_JAULBC010000005.1"/>
</dbReference>
<dbReference type="InterPro" id="IPR025758">
    <property type="entry name" value="Fic/DOC_N"/>
</dbReference>
<dbReference type="SUPFAM" id="SSF46785">
    <property type="entry name" value="Winged helix' DNA-binding domain"/>
    <property type="match status" value="1"/>
</dbReference>
<evidence type="ECO:0000259" key="1">
    <source>
        <dbReference type="PROSITE" id="PS51459"/>
    </source>
</evidence>
<evidence type="ECO:0000313" key="2">
    <source>
        <dbReference type="EMBL" id="MEX6689113.1"/>
    </source>
</evidence>
<dbReference type="InterPro" id="IPR036388">
    <property type="entry name" value="WH-like_DNA-bd_sf"/>
</dbReference>
<protein>
    <submittedName>
        <fullName evidence="2">Fic family protein</fullName>
    </submittedName>
</protein>
<dbReference type="Gene3D" id="1.10.10.10">
    <property type="entry name" value="Winged helix-like DNA-binding domain superfamily/Winged helix DNA-binding domain"/>
    <property type="match status" value="1"/>
</dbReference>
<dbReference type="Pfam" id="PF02661">
    <property type="entry name" value="Fic"/>
    <property type="match status" value="1"/>
</dbReference>
<dbReference type="InterPro" id="IPR040198">
    <property type="entry name" value="Fido_containing"/>
</dbReference>
<evidence type="ECO:0000313" key="3">
    <source>
        <dbReference type="Proteomes" id="UP001560573"/>
    </source>
</evidence>
<dbReference type="Pfam" id="PF13784">
    <property type="entry name" value="Fic_N"/>
    <property type="match status" value="1"/>
</dbReference>
<dbReference type="InterPro" id="IPR048770">
    <property type="entry name" value="SoFic-like_C"/>
</dbReference>
<dbReference type="InterPro" id="IPR026287">
    <property type="entry name" value="SoFic-like"/>
</dbReference>
<dbReference type="PANTHER" id="PTHR13504">
    <property type="entry name" value="FIDO DOMAIN-CONTAINING PROTEIN DDB_G0283145"/>
    <property type="match status" value="1"/>
</dbReference>
<dbReference type="Pfam" id="PF21248">
    <property type="entry name" value="SoFic-like_C"/>
    <property type="match status" value="1"/>
</dbReference>
<dbReference type="InterPro" id="IPR003812">
    <property type="entry name" value="Fido"/>
</dbReference>
<keyword evidence="3" id="KW-1185">Reference proteome</keyword>
<dbReference type="PIRSF" id="PIRSF038925">
    <property type="entry name" value="AMP-prot_trans"/>
    <property type="match status" value="1"/>
</dbReference>